<evidence type="ECO:0000256" key="1">
    <source>
        <dbReference type="SAM" id="MobiDB-lite"/>
    </source>
</evidence>
<gene>
    <name evidence="2" type="ORF">SDC9_43491</name>
</gene>
<sequence length="292" mass="31980">MVETRRVESDSLPVPFRLLLRASLGLLQKGFVKIVLLLPEGPALGHVGIHIVFQKVVRGVLLLELPVELPHFEVVVRFQHQVCVVLAHVLHHRQGAPVPLLPEDGFFQAGQLCGNLRQFCRSPFGVADEEIHGIQVMVRAPEDRERVDPDLGSRGVGTVLPLRVAVLLRDLVQDLQLLFGKRILVPFAHIEIAHFLQVIVEQPHGQVVETVPGRFHERFGGEDAVSVPKMADGEHLEGGPELGVLRQGPGRVVPGRPEIIPVKEGHGDVGQDHRVPGFQGEGGKVEEEGVIG</sequence>
<feature type="compositionally biased region" description="Basic and acidic residues" evidence="1">
    <location>
        <begin position="283"/>
        <end position="292"/>
    </location>
</feature>
<feature type="compositionally biased region" description="Basic and acidic residues" evidence="1">
    <location>
        <begin position="261"/>
        <end position="275"/>
    </location>
</feature>
<protein>
    <submittedName>
        <fullName evidence="2">Uncharacterized protein</fullName>
    </submittedName>
</protein>
<organism evidence="2">
    <name type="scientific">bioreactor metagenome</name>
    <dbReference type="NCBI Taxonomy" id="1076179"/>
    <lineage>
        <taxon>unclassified sequences</taxon>
        <taxon>metagenomes</taxon>
        <taxon>ecological metagenomes</taxon>
    </lineage>
</organism>
<proteinExistence type="predicted"/>
<evidence type="ECO:0000313" key="2">
    <source>
        <dbReference type="EMBL" id="MPL97302.1"/>
    </source>
</evidence>
<feature type="region of interest" description="Disordered" evidence="1">
    <location>
        <begin position="261"/>
        <end position="292"/>
    </location>
</feature>
<name>A0A644W3L3_9ZZZZ</name>
<reference evidence="2" key="1">
    <citation type="submission" date="2019-08" db="EMBL/GenBank/DDBJ databases">
        <authorList>
            <person name="Kucharzyk K."/>
            <person name="Murdoch R.W."/>
            <person name="Higgins S."/>
            <person name="Loffler F."/>
        </authorList>
    </citation>
    <scope>NUCLEOTIDE SEQUENCE</scope>
</reference>
<accession>A0A644W3L3</accession>
<comment type="caution">
    <text evidence="2">The sequence shown here is derived from an EMBL/GenBank/DDBJ whole genome shotgun (WGS) entry which is preliminary data.</text>
</comment>
<dbReference type="EMBL" id="VSSQ01000548">
    <property type="protein sequence ID" value="MPL97302.1"/>
    <property type="molecule type" value="Genomic_DNA"/>
</dbReference>
<dbReference type="AlphaFoldDB" id="A0A644W3L3"/>